<evidence type="ECO:0000313" key="7">
    <source>
        <dbReference type="Proteomes" id="UP000188159"/>
    </source>
</evidence>
<comment type="subunit">
    <text evidence="5">Homodimer.</text>
</comment>
<dbReference type="EMBL" id="CP012098">
    <property type="protein sequence ID" value="AQP40511.1"/>
    <property type="molecule type" value="Genomic_DNA"/>
</dbReference>
<dbReference type="GO" id="GO:0003855">
    <property type="term" value="F:3-dehydroquinate dehydratase activity"/>
    <property type="evidence" value="ECO:0007669"/>
    <property type="project" value="UniProtKB-UniRule"/>
</dbReference>
<feature type="binding site" evidence="5">
    <location>
        <position position="213"/>
    </location>
    <ligand>
        <name>3-dehydroquinate</name>
        <dbReference type="ChEBI" id="CHEBI:32364"/>
    </ligand>
</feature>
<keyword evidence="3 5" id="KW-0456">Lyase</keyword>
<feature type="active site" description="Proton donor/acceptor" evidence="5">
    <location>
        <position position="143"/>
    </location>
</feature>
<dbReference type="InterPro" id="IPR013785">
    <property type="entry name" value="Aldolase_TIM"/>
</dbReference>
<name>A0A174FSC9_ANAHA</name>
<dbReference type="Pfam" id="PF01487">
    <property type="entry name" value="DHquinase_I"/>
    <property type="match status" value="1"/>
</dbReference>
<comment type="pathway">
    <text evidence="5">Metabolic intermediate biosynthesis; chorismate biosynthesis; chorismate from D-erythrose 4-phosphate and phosphoenolpyruvate: step 3/7.</text>
</comment>
<accession>A0A174FSC9</accession>
<gene>
    <name evidence="5" type="primary">aroD</name>
    <name evidence="6" type="ORF">DO83_13560</name>
</gene>
<dbReference type="FunFam" id="3.20.20.70:FF:000047">
    <property type="entry name" value="3-dehydroquinate dehydratase"/>
    <property type="match status" value="1"/>
</dbReference>
<feature type="binding site" evidence="5">
    <location>
        <position position="236"/>
    </location>
    <ligand>
        <name>3-dehydroquinate</name>
        <dbReference type="ChEBI" id="CHEBI:32364"/>
    </ligand>
</feature>
<sequence length="255" mass="27918">MNTVKVRNIEIGSGVPKICVPIVGVTKDEIIAEAKTFDSIPVDVVEWRVDWFEGVFEFDKVEDVLKDLREALGETPILFTFRTSKEGGEKAIEAQPYKELNIAAAKTGYVDLVDVEAFTGDEIVKEIVAAAHECGVKVVASNHDFDKTPEKDEIVRRLCKMQELGADIPKIAVMPTCRRDVLTLLCATEEMYTDHADRPIITMSMAGTGLISRLCGEVFGSALTFGAAKKASAPGQAAVNDLNNMLQFLHENQGL</sequence>
<dbReference type="GO" id="GO:0009073">
    <property type="term" value="P:aromatic amino acid family biosynthetic process"/>
    <property type="evidence" value="ECO:0007669"/>
    <property type="project" value="UniProtKB-KW"/>
</dbReference>
<evidence type="ECO:0000313" key="6">
    <source>
        <dbReference type="EMBL" id="AQP40511.1"/>
    </source>
</evidence>
<dbReference type="Gene3D" id="3.20.20.70">
    <property type="entry name" value="Aldolase class I"/>
    <property type="match status" value="1"/>
</dbReference>
<dbReference type="RefSeq" id="WP_055198531.1">
    <property type="nucleotide sequence ID" value="NZ_CP012098.1"/>
</dbReference>
<dbReference type="EC" id="4.2.1.10" evidence="5"/>
<comment type="function">
    <text evidence="5">Involved in the third step of the chorismate pathway, which leads to the biosynthesis of aromatic amino acids. Catalyzes the cis-dehydration of 3-dehydroquinate (DHQ) and introduces the first double bond of the aromatic ring to yield 3-dehydroshikimate.</text>
</comment>
<feature type="binding site" evidence="5">
    <location>
        <begin position="46"/>
        <end position="48"/>
    </location>
    <ligand>
        <name>3-dehydroquinate</name>
        <dbReference type="ChEBI" id="CHEBI:32364"/>
    </ligand>
</feature>
<keyword evidence="5" id="KW-0028">Amino-acid biosynthesis</keyword>
<dbReference type="PANTHER" id="PTHR43699:SF1">
    <property type="entry name" value="3-DEHYDROQUINATE DEHYDRATASE"/>
    <property type="match status" value="1"/>
</dbReference>
<dbReference type="PANTHER" id="PTHR43699">
    <property type="entry name" value="3-DEHYDROQUINATE DEHYDRATASE"/>
    <property type="match status" value="1"/>
</dbReference>
<dbReference type="GO" id="GO:0009423">
    <property type="term" value="P:chorismate biosynthetic process"/>
    <property type="evidence" value="ECO:0007669"/>
    <property type="project" value="UniProtKB-UniRule"/>
</dbReference>
<feature type="binding site" evidence="5">
    <location>
        <position position="82"/>
    </location>
    <ligand>
        <name>3-dehydroquinate</name>
        <dbReference type="ChEBI" id="CHEBI:32364"/>
    </ligand>
</feature>
<dbReference type="AlphaFoldDB" id="A0A174FSC9"/>
<organism evidence="6 7">
    <name type="scientific">Anaerostipes hadrus</name>
    <dbReference type="NCBI Taxonomy" id="649756"/>
    <lineage>
        <taxon>Bacteria</taxon>
        <taxon>Bacillati</taxon>
        <taxon>Bacillota</taxon>
        <taxon>Clostridia</taxon>
        <taxon>Lachnospirales</taxon>
        <taxon>Lachnospiraceae</taxon>
        <taxon>Anaerostipes</taxon>
    </lineage>
</organism>
<dbReference type="GO" id="GO:0008652">
    <property type="term" value="P:amino acid biosynthetic process"/>
    <property type="evidence" value="ECO:0007669"/>
    <property type="project" value="UniProtKB-KW"/>
</dbReference>
<evidence type="ECO:0000256" key="3">
    <source>
        <dbReference type="ARBA" id="ARBA00023239"/>
    </source>
</evidence>
<evidence type="ECO:0000256" key="2">
    <source>
        <dbReference type="ARBA" id="ARBA00023141"/>
    </source>
</evidence>
<evidence type="ECO:0000256" key="4">
    <source>
        <dbReference type="ARBA" id="ARBA00023270"/>
    </source>
</evidence>
<dbReference type="SUPFAM" id="SSF51569">
    <property type="entry name" value="Aldolase"/>
    <property type="match status" value="1"/>
</dbReference>
<dbReference type="HAMAP" id="MF_00214">
    <property type="entry name" value="AroD"/>
    <property type="match status" value="1"/>
</dbReference>
<evidence type="ECO:0000256" key="5">
    <source>
        <dbReference type="HAMAP-Rule" id="MF_00214"/>
    </source>
</evidence>
<comment type="caution">
    <text evidence="5">Lacks conserved residue(s) required for the propagation of feature annotation.</text>
</comment>
<comment type="similarity">
    <text evidence="5">Belongs to the type-I 3-dehydroquinase family.</text>
</comment>
<dbReference type="InterPro" id="IPR001381">
    <property type="entry name" value="DHquinase_I"/>
</dbReference>
<dbReference type="NCBIfam" id="TIGR01093">
    <property type="entry name" value="aroD"/>
    <property type="match status" value="1"/>
</dbReference>
<protein>
    <recommendedName>
        <fullName evidence="5">3-dehydroquinate dehydratase</fullName>
        <shortName evidence="5">3-dehydroquinase</shortName>
        <ecNumber evidence="5">4.2.1.10</ecNumber>
    </recommendedName>
    <alternativeName>
        <fullName evidence="5">Type I DHQase</fullName>
    </alternativeName>
    <alternativeName>
        <fullName evidence="5">Type I dehydroquinase</fullName>
        <shortName evidence="5">DHQ1</shortName>
    </alternativeName>
</protein>
<dbReference type="Proteomes" id="UP000188159">
    <property type="component" value="Chromosome"/>
</dbReference>
<reference evidence="6 7" key="1">
    <citation type="journal article" date="2016" name="Sci. Rep.">
        <title>Accelerated dysbiosis of gut microbiota during aggravation of DSS-induced colitis by a butyrate-producing bacterium.</title>
        <authorList>
            <person name="Zhang Q."/>
            <person name="Wu Y."/>
            <person name="Wang J."/>
            <person name="Wu G."/>
            <person name="Long W."/>
            <person name="Xue Z."/>
            <person name="Wang L."/>
            <person name="Zhang X."/>
            <person name="Pang X."/>
            <person name="Zhao Y."/>
            <person name="Zhao L."/>
            <person name="Zhang C."/>
        </authorList>
    </citation>
    <scope>NUCLEOTIDE SEQUENCE [LARGE SCALE GENOMIC DNA]</scope>
    <source>
        <strain evidence="6 7">BPB5</strain>
    </source>
</reference>
<keyword evidence="4 5" id="KW-0704">Schiff base</keyword>
<dbReference type="CDD" id="cd00502">
    <property type="entry name" value="DHQase_I"/>
    <property type="match status" value="1"/>
</dbReference>
<feature type="binding site" evidence="5">
    <location>
        <position position="232"/>
    </location>
    <ligand>
        <name>3-dehydroquinate</name>
        <dbReference type="ChEBI" id="CHEBI:32364"/>
    </ligand>
</feature>
<feature type="active site" description="Schiff-base intermediate with substrate" evidence="5">
    <location>
        <position position="170"/>
    </location>
</feature>
<evidence type="ECO:0000256" key="1">
    <source>
        <dbReference type="ARBA" id="ARBA00001864"/>
    </source>
</evidence>
<dbReference type="UniPathway" id="UPA00053">
    <property type="reaction ID" value="UER00086"/>
</dbReference>
<comment type="catalytic activity">
    <reaction evidence="1 5">
        <text>3-dehydroquinate = 3-dehydroshikimate + H2O</text>
        <dbReference type="Rhea" id="RHEA:21096"/>
        <dbReference type="ChEBI" id="CHEBI:15377"/>
        <dbReference type="ChEBI" id="CHEBI:16630"/>
        <dbReference type="ChEBI" id="CHEBI:32364"/>
        <dbReference type="EC" id="4.2.1.10"/>
    </reaction>
</comment>
<dbReference type="OrthoDB" id="9813659at2"/>
<dbReference type="InterPro" id="IPR050146">
    <property type="entry name" value="Type-I_3-dehydroquinase"/>
</dbReference>
<keyword evidence="2 5" id="KW-0057">Aromatic amino acid biosynthesis</keyword>
<proteinExistence type="inferred from homology"/>
<dbReference type="GO" id="GO:0046279">
    <property type="term" value="P:3,4-dihydroxybenzoate biosynthetic process"/>
    <property type="evidence" value="ECO:0007669"/>
    <property type="project" value="TreeGrafter"/>
</dbReference>